<organism evidence="1 2">
    <name type="scientific">Peronosclerospora sorghi</name>
    <dbReference type="NCBI Taxonomy" id="230839"/>
    <lineage>
        <taxon>Eukaryota</taxon>
        <taxon>Sar</taxon>
        <taxon>Stramenopiles</taxon>
        <taxon>Oomycota</taxon>
        <taxon>Peronosporomycetes</taxon>
        <taxon>Peronosporales</taxon>
        <taxon>Peronosporaceae</taxon>
        <taxon>Peronosclerospora</taxon>
    </lineage>
</organism>
<protein>
    <submittedName>
        <fullName evidence="1">Uncharacterized protein</fullName>
    </submittedName>
</protein>
<keyword evidence="2" id="KW-1185">Reference proteome</keyword>
<dbReference type="Proteomes" id="UP001163321">
    <property type="component" value="Chromosome 4"/>
</dbReference>
<reference evidence="1 2" key="1">
    <citation type="journal article" date="2022" name="bioRxiv">
        <title>The genome of the oomycete Peronosclerospora sorghi, a cosmopolitan pathogen of maize and sorghum, is inflated with dispersed pseudogenes.</title>
        <authorList>
            <person name="Fletcher K."/>
            <person name="Martin F."/>
            <person name="Isakeit T."/>
            <person name="Cavanaugh K."/>
            <person name="Magill C."/>
            <person name="Michelmore R."/>
        </authorList>
    </citation>
    <scope>NUCLEOTIDE SEQUENCE [LARGE SCALE GENOMIC DNA]</scope>
    <source>
        <strain evidence="1">P6</strain>
    </source>
</reference>
<comment type="caution">
    <text evidence="1">The sequence shown here is derived from an EMBL/GenBank/DDBJ whole genome shotgun (WGS) entry which is preliminary data.</text>
</comment>
<name>A0ACC0W3I8_9STRA</name>
<gene>
    <name evidence="1" type="ORF">PsorP6_005350</name>
</gene>
<proteinExistence type="predicted"/>
<sequence length="96" mass="10812">MDMLNSDTSAILFRVTELEELPIAIETAKQYVSNTRGLMDQWSTIKPQRPKPQPKKTDSNDTDKDGEDSKVDISSTHADDVNIDKEGQTELTDEKD</sequence>
<evidence type="ECO:0000313" key="2">
    <source>
        <dbReference type="Proteomes" id="UP001163321"/>
    </source>
</evidence>
<accession>A0ACC0W3I8</accession>
<dbReference type="EMBL" id="CM047583">
    <property type="protein sequence ID" value="KAI9912673.1"/>
    <property type="molecule type" value="Genomic_DNA"/>
</dbReference>
<evidence type="ECO:0000313" key="1">
    <source>
        <dbReference type="EMBL" id="KAI9912673.1"/>
    </source>
</evidence>